<proteinExistence type="predicted"/>
<sequence length="307" mass="33758">MLYPFKESTLAKLREVVKDLKENLLPTRILFNIDISICGFGNLTSQIAAFFVETSTSLTAIGTKVETLGSAYDFEHLTSLHKWLSPLFDTFEKKQTDIFDLNCRQDGHRSDCEALNSFRTGSPAGKEVFGAQDNATGVGKTVLSNKFLDQLTALPAKARLLIASRDLPAIGNELSMASSLEISASTQAILAFLLARMHIDKLASISNLGKLKRRPETLPQGHEGLDMAYDDIIARILAQDELDVTFAKDIVTWLFYAKRLLAVEELQYALATKLAAEEDPDATTLDEDFLPDADTIVSICAGIVTIH</sequence>
<name>A0ABR1HXQ2_9HYPO</name>
<comment type="caution">
    <text evidence="1">The sequence shown here is derived from an EMBL/GenBank/DDBJ whole genome shotgun (WGS) entry which is preliminary data.</text>
</comment>
<reference evidence="1 2" key="1">
    <citation type="journal article" date="2025" name="Microbiol. Resour. Announc.">
        <title>Draft genome sequences for Neonectria magnoliae and Neonectria punicea, canker pathogens of Liriodendron tulipifera and Acer saccharum in West Virginia.</title>
        <authorList>
            <person name="Petronek H.M."/>
            <person name="Kasson M.T."/>
            <person name="Metheny A.M."/>
            <person name="Stauder C.M."/>
            <person name="Lovett B."/>
            <person name="Lynch S.C."/>
            <person name="Garnas J.R."/>
            <person name="Kasson L.R."/>
            <person name="Stajich J.E."/>
        </authorList>
    </citation>
    <scope>NUCLEOTIDE SEQUENCE [LARGE SCALE GENOMIC DNA]</scope>
    <source>
        <strain evidence="1 2">NRRL 64651</strain>
    </source>
</reference>
<dbReference type="Proteomes" id="UP001498421">
    <property type="component" value="Unassembled WGS sequence"/>
</dbReference>
<keyword evidence="2" id="KW-1185">Reference proteome</keyword>
<dbReference type="EMBL" id="JAZAVK010000083">
    <property type="protein sequence ID" value="KAK7425386.1"/>
    <property type="molecule type" value="Genomic_DNA"/>
</dbReference>
<evidence type="ECO:0000313" key="2">
    <source>
        <dbReference type="Proteomes" id="UP001498421"/>
    </source>
</evidence>
<dbReference type="PANTHER" id="PTHR10039:SF15">
    <property type="entry name" value="NACHT DOMAIN-CONTAINING PROTEIN"/>
    <property type="match status" value="1"/>
</dbReference>
<accession>A0ABR1HXQ2</accession>
<evidence type="ECO:0000313" key="1">
    <source>
        <dbReference type="EMBL" id="KAK7425386.1"/>
    </source>
</evidence>
<protein>
    <submittedName>
        <fullName evidence="1">Uncharacterized protein</fullName>
    </submittedName>
</protein>
<dbReference type="PANTHER" id="PTHR10039">
    <property type="entry name" value="AMELOGENIN"/>
    <property type="match status" value="1"/>
</dbReference>
<gene>
    <name evidence="1" type="ORF">QQZ08_008172</name>
</gene>
<organism evidence="1 2">
    <name type="scientific">Neonectria magnoliae</name>
    <dbReference type="NCBI Taxonomy" id="2732573"/>
    <lineage>
        <taxon>Eukaryota</taxon>
        <taxon>Fungi</taxon>
        <taxon>Dikarya</taxon>
        <taxon>Ascomycota</taxon>
        <taxon>Pezizomycotina</taxon>
        <taxon>Sordariomycetes</taxon>
        <taxon>Hypocreomycetidae</taxon>
        <taxon>Hypocreales</taxon>
        <taxon>Nectriaceae</taxon>
        <taxon>Neonectria</taxon>
    </lineage>
</organism>